<dbReference type="Proteomes" id="UP000494249">
    <property type="component" value="Unassembled WGS sequence"/>
</dbReference>
<dbReference type="SUPFAM" id="SSF51395">
    <property type="entry name" value="FMN-linked oxidoreductases"/>
    <property type="match status" value="1"/>
</dbReference>
<reference evidence="3 4" key="1">
    <citation type="submission" date="2020-04" db="EMBL/GenBank/DDBJ databases">
        <authorList>
            <person name="De Canck E."/>
        </authorList>
    </citation>
    <scope>NUCLEOTIDE SEQUENCE [LARGE SCALE GENOMIC DNA]</scope>
    <source>
        <strain evidence="3 4">LMG 22037</strain>
    </source>
</reference>
<evidence type="ECO:0000313" key="3">
    <source>
        <dbReference type="EMBL" id="CAB3728048.1"/>
    </source>
</evidence>
<dbReference type="PANTHER" id="PTHR43819">
    <property type="entry name" value="ARCHAEAL-TYPE GLUTAMATE SYNTHASE [NADPH]"/>
    <property type="match status" value="1"/>
</dbReference>
<gene>
    <name evidence="3" type="ORF">LMG22037_05336</name>
</gene>
<dbReference type="AlphaFoldDB" id="A0A6J5CA38"/>
<dbReference type="InterPro" id="IPR002932">
    <property type="entry name" value="Glu_synthdom"/>
</dbReference>
<feature type="domain" description="Glutamate synthase" evidence="2">
    <location>
        <begin position="4"/>
        <end position="63"/>
    </location>
</feature>
<protein>
    <recommendedName>
        <fullName evidence="2">Glutamate synthase domain-containing protein</fullName>
    </recommendedName>
</protein>
<dbReference type="EMBL" id="CADIKB010000037">
    <property type="protein sequence ID" value="CAB3728048.1"/>
    <property type="molecule type" value="Genomic_DNA"/>
</dbReference>
<dbReference type="Pfam" id="PF01645">
    <property type="entry name" value="Glu_synthase"/>
    <property type="match status" value="1"/>
</dbReference>
<evidence type="ECO:0000256" key="1">
    <source>
        <dbReference type="ARBA" id="ARBA00009716"/>
    </source>
</evidence>
<dbReference type="PANTHER" id="PTHR43819:SF1">
    <property type="entry name" value="ARCHAEAL-TYPE GLUTAMATE SYNTHASE [NADPH]"/>
    <property type="match status" value="1"/>
</dbReference>
<dbReference type="GO" id="GO:0006537">
    <property type="term" value="P:glutamate biosynthetic process"/>
    <property type="evidence" value="ECO:0007669"/>
    <property type="project" value="InterPro"/>
</dbReference>
<sequence length="129" mass="14528">MGAISFGCIQAQTCHTGRCPTGVATQDPVRQRALVVPDKADRVFNFHHNTLHALKEIVQAAGLKHPAELRAHHIVRRVSSHEVQLMSELLKYLEPNDLLNGNYRYSLYEKWWPVAQSDSFSPKVELAVA</sequence>
<accession>A0A6J5CA38</accession>
<comment type="similarity">
    <text evidence="1">Belongs to the glutamate synthase family.</text>
</comment>
<evidence type="ECO:0000259" key="2">
    <source>
        <dbReference type="Pfam" id="PF01645"/>
    </source>
</evidence>
<dbReference type="GO" id="GO:0015930">
    <property type="term" value="F:glutamate synthase activity"/>
    <property type="evidence" value="ECO:0007669"/>
    <property type="project" value="InterPro"/>
</dbReference>
<evidence type="ECO:0000313" key="4">
    <source>
        <dbReference type="Proteomes" id="UP000494249"/>
    </source>
</evidence>
<dbReference type="Gene3D" id="3.20.20.70">
    <property type="entry name" value="Aldolase class I"/>
    <property type="match status" value="1"/>
</dbReference>
<dbReference type="InterPro" id="IPR013785">
    <property type="entry name" value="Aldolase_TIM"/>
</dbReference>
<proteinExistence type="inferred from homology"/>
<name>A0A6J5CA38_9BURK</name>
<organism evidence="3 4">
    <name type="scientific">Paraburkholderia phenoliruptrix</name>
    <dbReference type="NCBI Taxonomy" id="252970"/>
    <lineage>
        <taxon>Bacteria</taxon>
        <taxon>Pseudomonadati</taxon>
        <taxon>Pseudomonadota</taxon>
        <taxon>Betaproteobacteria</taxon>
        <taxon>Burkholderiales</taxon>
        <taxon>Burkholderiaceae</taxon>
        <taxon>Paraburkholderia</taxon>
    </lineage>
</organism>